<dbReference type="GO" id="GO:0005524">
    <property type="term" value="F:ATP binding"/>
    <property type="evidence" value="ECO:0007669"/>
    <property type="project" value="UniProtKB-KW"/>
</dbReference>
<feature type="transmembrane region" description="Helical" evidence="8">
    <location>
        <begin position="72"/>
        <end position="92"/>
    </location>
</feature>
<evidence type="ECO:0000256" key="6">
    <source>
        <dbReference type="ARBA" id="ARBA00023136"/>
    </source>
</evidence>
<evidence type="ECO:0000259" key="10">
    <source>
        <dbReference type="PROSITE" id="PS50929"/>
    </source>
</evidence>
<dbReference type="InterPro" id="IPR011527">
    <property type="entry name" value="ABC1_TM_dom"/>
</dbReference>
<dbReference type="InterPro" id="IPR027417">
    <property type="entry name" value="P-loop_NTPase"/>
</dbReference>
<dbReference type="EMBL" id="FUYM01000008">
    <property type="protein sequence ID" value="SKB92179.1"/>
    <property type="molecule type" value="Genomic_DNA"/>
</dbReference>
<evidence type="ECO:0000256" key="5">
    <source>
        <dbReference type="ARBA" id="ARBA00022989"/>
    </source>
</evidence>
<protein>
    <submittedName>
        <fullName evidence="11">ATP-binding cassette, subfamily B</fullName>
    </submittedName>
</protein>
<dbReference type="InterPro" id="IPR003593">
    <property type="entry name" value="AAA+_ATPase"/>
</dbReference>
<dbReference type="SMART" id="SM00382">
    <property type="entry name" value="AAA"/>
    <property type="match status" value="1"/>
</dbReference>
<dbReference type="PROSITE" id="PS00211">
    <property type="entry name" value="ABC_TRANSPORTER_1"/>
    <property type="match status" value="1"/>
</dbReference>
<dbReference type="AlphaFoldDB" id="A0A1T5F7N3"/>
<evidence type="ECO:0000256" key="8">
    <source>
        <dbReference type="SAM" id="Phobius"/>
    </source>
</evidence>
<dbReference type="GO" id="GO:0016887">
    <property type="term" value="F:ATP hydrolysis activity"/>
    <property type="evidence" value="ECO:0007669"/>
    <property type="project" value="InterPro"/>
</dbReference>
<sequence length="592" mass="63461">MARRDPNPEASERKLGELTMIWRFARRYPGRIASALAALVVAAGATLAIPGGFRLVIDKGFIASGGDVGPYFQYLLLIVLVLSLATATRFYFVSWMGERVVADIRIAVQANLLRLAPRFFEENRPSEIASRLTADTAIIEQVVGTTVSVALRNIVLAIGGIIYLFAIAPKLAAMLLLGIPVVMLPVILMGRRLRNLSRSTQDRIADVGATVSETLRAMKIVQGFNQEAREAERFGAVVGSSFDTARRRIRTRAVMTAIIIGLIFGSITMVMWQGAIDVANGRLSGGSIAAFILTGGLVAGAFGALAEVYGDIVRAAGAAARLSELLTAEAEIKAPAHPIALPQPPRGQLAFEHVGFRYPTRPEVLALDDVSFTVEPGEMVAVVGPSGAGKSTILQLAQRFYDPESGTIRLDGIALPDADPADIRARIAVVPQETVLFGASARDNLRYGRWDADDDTIWAAAEAANAASFLRALPDGLDSFLGEAGARLSGGQRQRIAIARAILRDAPLLLLDEATSALDAESERLVQDALDRLMKERTTIVIAHRLATVRAADRILVMDQGRIVEQGDHATLSAQGGLYARLARLQFNDVAA</sequence>
<keyword evidence="2 8" id="KW-0812">Transmembrane</keyword>
<dbReference type="FunFam" id="3.40.50.300:FF:000218">
    <property type="entry name" value="Multidrug ABC transporter ATP-binding protein"/>
    <property type="match status" value="1"/>
</dbReference>
<dbReference type="RefSeq" id="WP_079649583.1">
    <property type="nucleotide sequence ID" value="NZ_FUYM01000008.1"/>
</dbReference>
<proteinExistence type="predicted"/>
<dbReference type="PANTHER" id="PTHR43394:SF1">
    <property type="entry name" value="ATP-BINDING CASSETTE SUB-FAMILY B MEMBER 10, MITOCHONDRIAL"/>
    <property type="match status" value="1"/>
</dbReference>
<dbReference type="SUPFAM" id="SSF90123">
    <property type="entry name" value="ABC transporter transmembrane region"/>
    <property type="match status" value="1"/>
</dbReference>
<feature type="domain" description="ABC transmembrane type-1" evidence="10">
    <location>
        <begin position="35"/>
        <end position="314"/>
    </location>
</feature>
<dbReference type="Proteomes" id="UP000189818">
    <property type="component" value="Unassembled WGS sequence"/>
</dbReference>
<dbReference type="CDD" id="cd18575">
    <property type="entry name" value="ABC_6TM_bac_exporter_ABCB8_10_like"/>
    <property type="match status" value="1"/>
</dbReference>
<keyword evidence="12" id="KW-1185">Reference proteome</keyword>
<dbReference type="PROSITE" id="PS50893">
    <property type="entry name" value="ABC_TRANSPORTER_2"/>
    <property type="match status" value="1"/>
</dbReference>
<evidence type="ECO:0000256" key="1">
    <source>
        <dbReference type="ARBA" id="ARBA00004651"/>
    </source>
</evidence>
<dbReference type="GO" id="GO:0005886">
    <property type="term" value="C:plasma membrane"/>
    <property type="evidence" value="ECO:0007669"/>
    <property type="project" value="UniProtKB-SubCell"/>
</dbReference>
<dbReference type="InterPro" id="IPR036640">
    <property type="entry name" value="ABC1_TM_sf"/>
</dbReference>
<dbReference type="PROSITE" id="PS50929">
    <property type="entry name" value="ABC_TM1F"/>
    <property type="match status" value="1"/>
</dbReference>
<keyword evidence="3" id="KW-0547">Nucleotide-binding</keyword>
<comment type="function">
    <text evidence="7">Part of an ABC transporter complex. Transmembrane domains (TMD) form a pore in the inner membrane and the ATP-binding domain (NBD) is responsible for energy generation.</text>
</comment>
<dbReference type="NCBIfam" id="TIGR02204">
    <property type="entry name" value="MsbA_rel"/>
    <property type="match status" value="1"/>
</dbReference>
<dbReference type="OrthoDB" id="9808328at2"/>
<accession>A0A1T5F7N3</accession>
<evidence type="ECO:0000256" key="3">
    <source>
        <dbReference type="ARBA" id="ARBA00022741"/>
    </source>
</evidence>
<dbReference type="STRING" id="439228.SAMN06295920_108235"/>
<evidence type="ECO:0000256" key="7">
    <source>
        <dbReference type="ARBA" id="ARBA00024725"/>
    </source>
</evidence>
<name>A0A1T5F7N3_9SPHN</name>
<evidence type="ECO:0000256" key="2">
    <source>
        <dbReference type="ARBA" id="ARBA00022692"/>
    </source>
</evidence>
<dbReference type="GO" id="GO:0015421">
    <property type="term" value="F:ABC-type oligopeptide transporter activity"/>
    <property type="evidence" value="ECO:0007669"/>
    <property type="project" value="TreeGrafter"/>
</dbReference>
<dbReference type="PANTHER" id="PTHR43394">
    <property type="entry name" value="ATP-DEPENDENT PERMEASE MDL1, MITOCHONDRIAL"/>
    <property type="match status" value="1"/>
</dbReference>
<feature type="transmembrane region" description="Helical" evidence="8">
    <location>
        <begin position="288"/>
        <end position="306"/>
    </location>
</feature>
<evidence type="ECO:0000313" key="11">
    <source>
        <dbReference type="EMBL" id="SKB92179.1"/>
    </source>
</evidence>
<keyword evidence="6 8" id="KW-0472">Membrane</keyword>
<feature type="transmembrane region" description="Helical" evidence="8">
    <location>
        <begin position="253"/>
        <end position="276"/>
    </location>
</feature>
<feature type="domain" description="ABC transporter" evidence="9">
    <location>
        <begin position="349"/>
        <end position="585"/>
    </location>
</feature>
<evidence type="ECO:0000259" key="9">
    <source>
        <dbReference type="PROSITE" id="PS50893"/>
    </source>
</evidence>
<comment type="subcellular location">
    <subcellularLocation>
        <location evidence="1">Cell membrane</location>
        <topology evidence="1">Multi-pass membrane protein</topology>
    </subcellularLocation>
</comment>
<keyword evidence="5 8" id="KW-1133">Transmembrane helix</keyword>
<evidence type="ECO:0000256" key="4">
    <source>
        <dbReference type="ARBA" id="ARBA00022840"/>
    </source>
</evidence>
<dbReference type="InterPro" id="IPR003439">
    <property type="entry name" value="ABC_transporter-like_ATP-bd"/>
</dbReference>
<gene>
    <name evidence="11" type="ORF">SAMN06295920_108235</name>
</gene>
<evidence type="ECO:0000313" key="12">
    <source>
        <dbReference type="Proteomes" id="UP000189818"/>
    </source>
</evidence>
<dbReference type="InterPro" id="IPR017871">
    <property type="entry name" value="ABC_transporter-like_CS"/>
</dbReference>
<feature type="transmembrane region" description="Helical" evidence="8">
    <location>
        <begin position="149"/>
        <end position="166"/>
    </location>
</feature>
<organism evidence="11 12">
    <name type="scientific">Rhizorhabdus histidinilytica</name>
    <dbReference type="NCBI Taxonomy" id="439228"/>
    <lineage>
        <taxon>Bacteria</taxon>
        <taxon>Pseudomonadati</taxon>
        <taxon>Pseudomonadota</taxon>
        <taxon>Alphaproteobacteria</taxon>
        <taxon>Sphingomonadales</taxon>
        <taxon>Sphingomonadaceae</taxon>
        <taxon>Rhizorhabdus</taxon>
    </lineage>
</organism>
<dbReference type="Gene3D" id="1.20.1560.10">
    <property type="entry name" value="ABC transporter type 1, transmembrane domain"/>
    <property type="match status" value="1"/>
</dbReference>
<dbReference type="Gene3D" id="3.40.50.300">
    <property type="entry name" value="P-loop containing nucleotide triphosphate hydrolases"/>
    <property type="match status" value="1"/>
</dbReference>
<dbReference type="Pfam" id="PF00005">
    <property type="entry name" value="ABC_tran"/>
    <property type="match status" value="1"/>
</dbReference>
<dbReference type="InterPro" id="IPR011918">
    <property type="entry name" value="ABC_MsbA_ATP-bd"/>
</dbReference>
<dbReference type="GO" id="GO:0090374">
    <property type="term" value="P:oligopeptide export from mitochondrion"/>
    <property type="evidence" value="ECO:0007669"/>
    <property type="project" value="TreeGrafter"/>
</dbReference>
<keyword evidence="4 11" id="KW-0067">ATP-binding</keyword>
<feature type="transmembrane region" description="Helical" evidence="8">
    <location>
        <begin position="172"/>
        <end position="190"/>
    </location>
</feature>
<dbReference type="InterPro" id="IPR039421">
    <property type="entry name" value="Type_1_exporter"/>
</dbReference>
<dbReference type="SUPFAM" id="SSF52540">
    <property type="entry name" value="P-loop containing nucleoside triphosphate hydrolases"/>
    <property type="match status" value="1"/>
</dbReference>
<dbReference type="Pfam" id="PF00664">
    <property type="entry name" value="ABC_membrane"/>
    <property type="match status" value="1"/>
</dbReference>
<reference evidence="12" key="1">
    <citation type="submission" date="2017-02" db="EMBL/GenBank/DDBJ databases">
        <authorList>
            <person name="Varghese N."/>
            <person name="Submissions S."/>
        </authorList>
    </citation>
    <scope>NUCLEOTIDE SEQUENCE [LARGE SCALE GENOMIC DNA]</scope>
    <source>
        <strain evidence="12">UM2</strain>
    </source>
</reference>